<organism evidence="2 3">
    <name type="scientific">Potamilus streckersoni</name>
    <dbReference type="NCBI Taxonomy" id="2493646"/>
    <lineage>
        <taxon>Eukaryota</taxon>
        <taxon>Metazoa</taxon>
        <taxon>Spiralia</taxon>
        <taxon>Lophotrochozoa</taxon>
        <taxon>Mollusca</taxon>
        <taxon>Bivalvia</taxon>
        <taxon>Autobranchia</taxon>
        <taxon>Heteroconchia</taxon>
        <taxon>Palaeoheterodonta</taxon>
        <taxon>Unionida</taxon>
        <taxon>Unionoidea</taxon>
        <taxon>Unionidae</taxon>
        <taxon>Ambleminae</taxon>
        <taxon>Lampsilini</taxon>
        <taxon>Potamilus</taxon>
    </lineage>
</organism>
<reference evidence="2" key="3">
    <citation type="submission" date="2023-05" db="EMBL/GenBank/DDBJ databases">
        <authorList>
            <person name="Smith C.H."/>
        </authorList>
    </citation>
    <scope>NUCLEOTIDE SEQUENCE</scope>
    <source>
        <strain evidence="2">CHS0354</strain>
        <tissue evidence="2">Mantle</tissue>
    </source>
</reference>
<accession>A0AAE0TE77</accession>
<gene>
    <name evidence="2" type="ORF">CHS0354_030799</name>
</gene>
<proteinExistence type="predicted"/>
<name>A0AAE0TE77_9BIVA</name>
<feature type="compositionally biased region" description="Polar residues" evidence="1">
    <location>
        <begin position="241"/>
        <end position="257"/>
    </location>
</feature>
<comment type="caution">
    <text evidence="2">The sequence shown here is derived from an EMBL/GenBank/DDBJ whole genome shotgun (WGS) entry which is preliminary data.</text>
</comment>
<feature type="region of interest" description="Disordered" evidence="1">
    <location>
        <begin position="232"/>
        <end position="257"/>
    </location>
</feature>
<reference evidence="2" key="2">
    <citation type="journal article" date="2021" name="Genome Biol. Evol.">
        <title>Developing a high-quality reference genome for a parasitic bivalve with doubly uniparental inheritance (Bivalvia: Unionida).</title>
        <authorList>
            <person name="Smith C.H."/>
        </authorList>
    </citation>
    <scope>NUCLEOTIDE SEQUENCE</scope>
    <source>
        <strain evidence="2">CHS0354</strain>
        <tissue evidence="2">Mantle</tissue>
    </source>
</reference>
<keyword evidence="3" id="KW-1185">Reference proteome</keyword>
<evidence type="ECO:0000313" key="2">
    <source>
        <dbReference type="EMBL" id="KAK3608344.1"/>
    </source>
</evidence>
<evidence type="ECO:0008006" key="4">
    <source>
        <dbReference type="Google" id="ProtNLM"/>
    </source>
</evidence>
<sequence length="1653" mass="189400">MATGGSDEVSHNAAFEMDISGSALHIYFNQCQGIQVGPNNQMVMEEAKKGLNQGPKEIGMTKNDMVVAMLKSILNPKLQECPPPMPLRTLEEKFRDTFAKLNSSSMSFKDIAGLPFRQFLEKNKDHFNIQKKKNKGANTEVVRIVYRKVKGKQQNLQVSIPMLQSDKVCDDDSMKLESTVGMDLVMEGWSDAKMESVLSKDTKVQSLREEDILSDSTPYFSCEEEEAMVNDDEDDCCSGLSDPQSSPVIEQSDNSGEWKTVTKARKKDVVENQSESSVQISKENRIRCYSEVVKGQANIEKMNLETSVSELSGQKKSKDVCLFEGLINQTEGRDLIFYPDDEICQSNPCKLLLDIVSMWNTPNRFRSHIVLGVTSGITPSHRLNGLKLNLKDKDYQQLFKGNEFTSRPLFHYTEVSYNKKSFGIIEVQSSNGYGQPSIVKSSKETAEVSLQAEQLWYRPCNENRVCKATDPYMMSVYQWFIGQDGKGMRSFSTAHKPDTGNSNFETDIEESIPVKREGKTITYFMDCVGKFKNGHYILISGDVPGATKHLEGLAHVPWIAVYDFDINSRDKGLLCACQDVIEKKRFLSITTWNRPSGGISDSGTLWCFMRGARDISDTRTDNQSKEKVEDVKNWYTKVKHGLDGHCRQLARFVEGYTVLTAVVLWTQDERLIPIMQKFIDLLDNQMEFSMNIVVCISQSLKTKKAGSIHNYMKAMHENNLFTCWVDLEKMCLAVLNERSICEEEHMKLQLPAEGNQYIDINEKDAVWLREDMHVLYYKSEFAKTKCDVSVLDEEADKFYKGGTLHWFAWYSCGMGHFDIERDLLREIAKKIKYLTTESCRAAVIKILHAPGSGGTTLGQRILWTFHEQIPCVHLKLHTASTVQDVISKIEFIHEQTHLPVLVLIEVHYLYEFGMPTYLHEFKGIRSYVKGYLQLEDNPTKELLPWQKILGFLSLAYYYGQTSLSCQIFAALLNKPANYCISLDDFPHPVQQFVVPDTNEGRTKLIRICHYCIAQEILEQLLNRIPNSKRNVTGCSELSTNARQNLEKFCLDFIEYVSRKRTKTSVQSNTIIHILTRIFIYRDNRDMGENEEQHRKKPKLSKLMIDIASKPPLFTERLHVLEKLTTSFPEDPNFHAHLGRFYSYCRPDGEVEAEKCFQKALSLSEEIQNAKQDEEVDERMSLTLMHIYHMYGMIYQKRIAKFTGRSPKEKPEVKTEDTRFQEQLKELVSDADRACSLFRQSRENTPIGHESCLAYTGELQVRLQICDFVHRFCKRDPEDNLQNIIEAIEDDSTREFISTSISVIDNLILECFDSLEPGEIDHSLHQVITWYNYLFKPRVKFLEKMQCEEDVFSRRLKIAAKKLKYSTKNESLAVLESITSPEDIADIVHLFEENFKHVTTFGLQASGKKGLEQDYREWLLAIRHELFAKDYDVEEVLLHVQQWNELVSSPLSKFYLFVLKSLLGFGSCDSHGSTANLVDAQILKEEMMKMSRYIIRPRHPREWLGKNGNGNGKSIKQLIPGNRFHVAWIEDRDREVKVPLQDVKICKGTICPPNKKKLSGFIDLDLGDSTVPVKVFFIPHVAKLEGSRFAGHRVEFQLGFSIEHGYEAFNVKQLGKYGCSQCTAKVEILSMEDTVKCSNCRTPVHRTELNSTSD</sequence>
<dbReference type="PANTHER" id="PTHR16155">
    <property type="entry name" value="DED DOMAIN-CONTAINING PROTEIN"/>
    <property type="match status" value="1"/>
</dbReference>
<dbReference type="PANTHER" id="PTHR16155:SF19">
    <property type="entry name" value="DED DOMAIN-CONTAINING PROTEIN"/>
    <property type="match status" value="1"/>
</dbReference>
<dbReference type="GO" id="GO:0005737">
    <property type="term" value="C:cytoplasm"/>
    <property type="evidence" value="ECO:0007669"/>
    <property type="project" value="TreeGrafter"/>
</dbReference>
<dbReference type="EMBL" id="JAEAOA010001832">
    <property type="protein sequence ID" value="KAK3608344.1"/>
    <property type="molecule type" value="Genomic_DNA"/>
</dbReference>
<protein>
    <recommendedName>
        <fullName evidence="4">Sterile alpha motif domain-containing protein 9-like</fullName>
    </recommendedName>
</protein>
<evidence type="ECO:0000313" key="3">
    <source>
        <dbReference type="Proteomes" id="UP001195483"/>
    </source>
</evidence>
<reference evidence="2" key="1">
    <citation type="journal article" date="2021" name="Genome Biol. Evol.">
        <title>A High-Quality Reference Genome for a Parasitic Bivalve with Doubly Uniparental Inheritance (Bivalvia: Unionida).</title>
        <authorList>
            <person name="Smith C.H."/>
        </authorList>
    </citation>
    <scope>NUCLEOTIDE SEQUENCE</scope>
    <source>
        <strain evidence="2">CHS0354</strain>
    </source>
</reference>
<dbReference type="Proteomes" id="UP001195483">
    <property type="component" value="Unassembled WGS sequence"/>
</dbReference>
<evidence type="ECO:0000256" key="1">
    <source>
        <dbReference type="SAM" id="MobiDB-lite"/>
    </source>
</evidence>